<comment type="similarity">
    <text evidence="13">Belongs to the cholesterol 7-desaturase family.</text>
</comment>
<dbReference type="InterPro" id="IPR050584">
    <property type="entry name" value="Cholesterol_7-desaturase"/>
</dbReference>
<dbReference type="GO" id="GO:0016020">
    <property type="term" value="C:membrane"/>
    <property type="evidence" value="ECO:0007669"/>
    <property type="project" value="UniProtKB-SubCell"/>
</dbReference>
<dbReference type="GO" id="GO:0170056">
    <property type="term" value="F:cholesterol 7-desaturase [NAD(P)H] activity"/>
    <property type="evidence" value="ECO:0007669"/>
    <property type="project" value="UniProtKB-EC"/>
</dbReference>
<sequence>MSARPTRPPPGRVGPGTRRLMDLLGWALAGLLGGAAAAAAGAFTLGPAGATLAALLLLLLVLLQRPLRRFCPPERVGYVPEAGWSRAQTAHRVRRSRRKGQMPPVYPNGWFRLLDSAQLARGEVRGVAALGEQFAVFRDLDGKVHVVDAYCPHLGANLAVGGRVVDSCIECPFHGWQFHGESGKCFKIPYAEKVPEFAKIKVWPSCEAGGMIIVWYHCDSIEPTWCVPEQEELRSCQWVLRGTTEHFVNAHIQEIPENAADVAHLSFLHGPSLMSGVDLRFTRSAFWTFFQHHWQWHPEPEPNTHCSQMLVKHKVMLCGRHFPLLDLTVSARQVGPGLVFLLLKHPFLGRGVIVQSVTPLEPLLQHVVHRVYYQHNIPAFIPKFILWAESVQIERDIMIWNNKQYLSKPLLVKEDAAIQRHRRWYSQFYSKNSVTFQRHRETLEW</sequence>
<dbReference type="Pfam" id="PF19298">
    <property type="entry name" value="KshA_C"/>
    <property type="match status" value="1"/>
</dbReference>
<evidence type="ECO:0000256" key="12">
    <source>
        <dbReference type="ARBA" id="ARBA00025712"/>
    </source>
</evidence>
<evidence type="ECO:0000256" key="13">
    <source>
        <dbReference type="ARBA" id="ARBA00025729"/>
    </source>
</evidence>
<dbReference type="SUPFAM" id="SSF50022">
    <property type="entry name" value="ISP domain"/>
    <property type="match status" value="1"/>
</dbReference>
<comment type="catalytic activity">
    <reaction evidence="16">
        <text>cholesterol + NADPH + O2 + H(+) = 7-dehydrocholesterol + NADP(+) + 2 H2O</text>
        <dbReference type="Rhea" id="RHEA:45024"/>
        <dbReference type="ChEBI" id="CHEBI:15377"/>
        <dbReference type="ChEBI" id="CHEBI:15378"/>
        <dbReference type="ChEBI" id="CHEBI:15379"/>
        <dbReference type="ChEBI" id="CHEBI:16113"/>
        <dbReference type="ChEBI" id="CHEBI:17759"/>
        <dbReference type="ChEBI" id="CHEBI:57783"/>
        <dbReference type="ChEBI" id="CHEBI:58349"/>
        <dbReference type="EC" id="1.14.19.21"/>
    </reaction>
    <physiologicalReaction direction="left-to-right" evidence="16">
        <dbReference type="Rhea" id="RHEA:45025"/>
    </physiologicalReaction>
</comment>
<evidence type="ECO:0000256" key="11">
    <source>
        <dbReference type="ARBA" id="ARBA00023136"/>
    </source>
</evidence>
<keyword evidence="11 17" id="KW-0472">Membrane</keyword>
<evidence type="ECO:0000256" key="5">
    <source>
        <dbReference type="ARBA" id="ARBA00022714"/>
    </source>
</evidence>
<dbReference type="UniPathway" id="UPA01020"/>
<evidence type="ECO:0000256" key="3">
    <source>
        <dbReference type="ARBA" id="ARBA00004972"/>
    </source>
</evidence>
<organism evidence="19 20">
    <name type="scientific">Salvator merianae</name>
    <name type="common">Argentine black and white tegu</name>
    <name type="synonym">Tupinambis merianae</name>
    <dbReference type="NCBI Taxonomy" id="96440"/>
    <lineage>
        <taxon>Eukaryota</taxon>
        <taxon>Metazoa</taxon>
        <taxon>Chordata</taxon>
        <taxon>Craniata</taxon>
        <taxon>Vertebrata</taxon>
        <taxon>Euteleostomi</taxon>
        <taxon>Lepidosauria</taxon>
        <taxon>Squamata</taxon>
        <taxon>Bifurcata</taxon>
        <taxon>Unidentata</taxon>
        <taxon>Episquamata</taxon>
        <taxon>Laterata</taxon>
        <taxon>Teiioidea</taxon>
        <taxon>Teiidae</taxon>
        <taxon>Salvator</taxon>
    </lineage>
</organism>
<name>A0A8D0AUF5_SALMN</name>
<comment type="pathway">
    <text evidence="3">Hormone biosynthesis.</text>
</comment>
<reference evidence="19" key="1">
    <citation type="submission" date="2025-08" db="UniProtKB">
        <authorList>
            <consortium name="Ensembl"/>
        </authorList>
    </citation>
    <scope>IDENTIFICATION</scope>
</reference>
<dbReference type="OMA" id="AVYQMRR"/>
<evidence type="ECO:0000256" key="15">
    <source>
        <dbReference type="ARBA" id="ARBA00047853"/>
    </source>
</evidence>
<evidence type="ECO:0000256" key="4">
    <source>
        <dbReference type="ARBA" id="ARBA00022692"/>
    </source>
</evidence>
<evidence type="ECO:0000313" key="20">
    <source>
        <dbReference type="Proteomes" id="UP000694421"/>
    </source>
</evidence>
<comment type="catalytic activity">
    <reaction evidence="15">
        <text>cholesterol + NADH + O2 + H(+) = 7-dehydrocholesterol + NAD(+) + 2 H2O</text>
        <dbReference type="Rhea" id="RHEA:51644"/>
        <dbReference type="ChEBI" id="CHEBI:15377"/>
        <dbReference type="ChEBI" id="CHEBI:15378"/>
        <dbReference type="ChEBI" id="CHEBI:15379"/>
        <dbReference type="ChEBI" id="CHEBI:16113"/>
        <dbReference type="ChEBI" id="CHEBI:17759"/>
        <dbReference type="ChEBI" id="CHEBI:57540"/>
        <dbReference type="ChEBI" id="CHEBI:57945"/>
        <dbReference type="EC" id="1.14.19.21"/>
    </reaction>
    <physiologicalReaction direction="left-to-right" evidence="15">
        <dbReference type="Rhea" id="RHEA:51645"/>
    </physiologicalReaction>
</comment>
<keyword evidence="7 17" id="KW-1133">Transmembrane helix</keyword>
<dbReference type="GO" id="GO:0051537">
    <property type="term" value="F:2 iron, 2 sulfur cluster binding"/>
    <property type="evidence" value="ECO:0007669"/>
    <property type="project" value="UniProtKB-KW"/>
</dbReference>
<evidence type="ECO:0000256" key="7">
    <source>
        <dbReference type="ARBA" id="ARBA00022989"/>
    </source>
</evidence>
<evidence type="ECO:0000256" key="8">
    <source>
        <dbReference type="ARBA" id="ARBA00023002"/>
    </source>
</evidence>
<keyword evidence="8" id="KW-0560">Oxidoreductase</keyword>
<reference evidence="19" key="2">
    <citation type="submission" date="2025-09" db="UniProtKB">
        <authorList>
            <consortium name="Ensembl"/>
        </authorList>
    </citation>
    <scope>IDENTIFICATION</scope>
</reference>
<comment type="subcellular location">
    <subcellularLocation>
        <location evidence="2">Membrane</location>
    </subcellularLocation>
</comment>
<dbReference type="PANTHER" id="PTHR21266:SF32">
    <property type="entry name" value="CHOLESTEROL 7-DESATURASE NVD"/>
    <property type="match status" value="1"/>
</dbReference>
<evidence type="ECO:0000256" key="14">
    <source>
        <dbReference type="ARBA" id="ARBA00026095"/>
    </source>
</evidence>
<evidence type="ECO:0000256" key="9">
    <source>
        <dbReference type="ARBA" id="ARBA00023004"/>
    </source>
</evidence>
<keyword evidence="10" id="KW-0411">Iron-sulfur</keyword>
<comment type="cofactor">
    <cofactor evidence="1">
        <name>Fe cation</name>
        <dbReference type="ChEBI" id="CHEBI:24875"/>
    </cofactor>
</comment>
<dbReference type="InterPro" id="IPR017941">
    <property type="entry name" value="Rieske_2Fe-2S"/>
</dbReference>
<dbReference type="Pfam" id="PF00355">
    <property type="entry name" value="Rieske"/>
    <property type="match status" value="1"/>
</dbReference>
<evidence type="ECO:0000256" key="1">
    <source>
        <dbReference type="ARBA" id="ARBA00001962"/>
    </source>
</evidence>
<evidence type="ECO:0000256" key="17">
    <source>
        <dbReference type="SAM" id="Phobius"/>
    </source>
</evidence>
<keyword evidence="9" id="KW-0408">Iron</keyword>
<evidence type="ECO:0000259" key="18">
    <source>
        <dbReference type="PROSITE" id="PS51296"/>
    </source>
</evidence>
<keyword evidence="6" id="KW-0479">Metal-binding</keyword>
<dbReference type="SUPFAM" id="SSF55961">
    <property type="entry name" value="Bet v1-like"/>
    <property type="match status" value="1"/>
</dbReference>
<dbReference type="Proteomes" id="UP000694421">
    <property type="component" value="Unplaced"/>
</dbReference>
<feature type="transmembrane region" description="Helical" evidence="17">
    <location>
        <begin position="20"/>
        <end position="39"/>
    </location>
</feature>
<dbReference type="Ensembl" id="ENSSMRT00000000937.1">
    <property type="protein sequence ID" value="ENSSMRP00000000774.1"/>
    <property type="gene ID" value="ENSSMRG00000000687.1"/>
</dbReference>
<accession>A0A8D0AUF5</accession>
<feature type="domain" description="Rieske" evidence="18">
    <location>
        <begin position="111"/>
        <end position="214"/>
    </location>
</feature>
<dbReference type="InterPro" id="IPR045605">
    <property type="entry name" value="KshA-like_C"/>
</dbReference>
<protein>
    <recommendedName>
        <fullName evidence="14">cholesterol 7-desaturase</fullName>
        <ecNumber evidence="14">1.14.19.21</ecNumber>
    </recommendedName>
</protein>
<keyword evidence="5" id="KW-0001">2Fe-2S</keyword>
<dbReference type="GO" id="GO:0046872">
    <property type="term" value="F:metal ion binding"/>
    <property type="evidence" value="ECO:0007669"/>
    <property type="project" value="UniProtKB-KW"/>
</dbReference>
<keyword evidence="20" id="KW-1185">Reference proteome</keyword>
<dbReference type="PANTHER" id="PTHR21266">
    <property type="entry name" value="IRON-SULFUR DOMAIN CONTAINING PROTEIN"/>
    <property type="match status" value="1"/>
</dbReference>
<evidence type="ECO:0000256" key="6">
    <source>
        <dbReference type="ARBA" id="ARBA00022723"/>
    </source>
</evidence>
<dbReference type="GO" id="GO:0008203">
    <property type="term" value="P:cholesterol metabolic process"/>
    <property type="evidence" value="ECO:0007669"/>
    <property type="project" value="InterPro"/>
</dbReference>
<dbReference type="InterPro" id="IPR036922">
    <property type="entry name" value="Rieske_2Fe-2S_sf"/>
</dbReference>
<dbReference type="EC" id="1.14.19.21" evidence="14"/>
<dbReference type="Gene3D" id="2.102.10.10">
    <property type="entry name" value="Rieske [2Fe-2S] iron-sulphur domain"/>
    <property type="match status" value="1"/>
</dbReference>
<comment type="pathway">
    <text evidence="12">Steroid hormone biosynthesis; dafachronic acid biosynthesis.</text>
</comment>
<dbReference type="GO" id="GO:0005737">
    <property type="term" value="C:cytoplasm"/>
    <property type="evidence" value="ECO:0007669"/>
    <property type="project" value="TreeGrafter"/>
</dbReference>
<evidence type="ECO:0000256" key="2">
    <source>
        <dbReference type="ARBA" id="ARBA00004370"/>
    </source>
</evidence>
<evidence type="ECO:0000256" key="10">
    <source>
        <dbReference type="ARBA" id="ARBA00023014"/>
    </source>
</evidence>
<dbReference type="Gene3D" id="3.90.380.10">
    <property type="entry name" value="Naphthalene 1,2-dioxygenase Alpha Subunit, Chain A, domain 1"/>
    <property type="match status" value="1"/>
</dbReference>
<dbReference type="GeneTree" id="ENSGT00390000016856"/>
<dbReference type="AlphaFoldDB" id="A0A8D0AUF5"/>
<keyword evidence="4 17" id="KW-0812">Transmembrane</keyword>
<dbReference type="PROSITE" id="PS51296">
    <property type="entry name" value="RIESKE"/>
    <property type="match status" value="1"/>
</dbReference>
<proteinExistence type="inferred from homology"/>
<evidence type="ECO:0000313" key="19">
    <source>
        <dbReference type="Ensembl" id="ENSSMRP00000000774.1"/>
    </source>
</evidence>
<evidence type="ECO:0000256" key="16">
    <source>
        <dbReference type="ARBA" id="ARBA00049548"/>
    </source>
</evidence>